<feature type="transmembrane region" description="Helical" evidence="6">
    <location>
        <begin position="104"/>
        <end position="125"/>
    </location>
</feature>
<dbReference type="AlphaFoldDB" id="A0AAN1PZH3"/>
<keyword evidence="4 6" id="KW-1133">Transmembrane helix</keyword>
<keyword evidence="3 6" id="KW-0812">Transmembrane</keyword>
<comment type="similarity">
    <text evidence="2 6">Belongs to the 4-toluene sulfonate uptake permease (TSUP) (TC 2.A.102) family.</text>
</comment>
<name>A0AAN1PZH3_9LACO</name>
<evidence type="ECO:0000256" key="3">
    <source>
        <dbReference type="ARBA" id="ARBA00022692"/>
    </source>
</evidence>
<accession>A0AAN1PZH3</accession>
<dbReference type="EMBL" id="CP032751">
    <property type="protein sequence ID" value="AYJ34910.1"/>
    <property type="molecule type" value="Genomic_DNA"/>
</dbReference>
<feature type="transmembrane region" description="Helical" evidence="6">
    <location>
        <begin position="12"/>
        <end position="36"/>
    </location>
</feature>
<evidence type="ECO:0000313" key="8">
    <source>
        <dbReference type="EMBL" id="MBT1137241.1"/>
    </source>
</evidence>
<evidence type="ECO:0000313" key="7">
    <source>
        <dbReference type="EMBL" id="AYJ34910.1"/>
    </source>
</evidence>
<evidence type="ECO:0000256" key="5">
    <source>
        <dbReference type="ARBA" id="ARBA00023136"/>
    </source>
</evidence>
<dbReference type="Pfam" id="PF01925">
    <property type="entry name" value="TauE"/>
    <property type="match status" value="1"/>
</dbReference>
<feature type="transmembrane region" description="Helical" evidence="6">
    <location>
        <begin position="235"/>
        <end position="252"/>
    </location>
</feature>
<dbReference type="KEGG" id="larg:LPA65_03575"/>
<keyword evidence="5 6" id="KW-0472">Membrane</keyword>
<evidence type="ECO:0000313" key="10">
    <source>
        <dbReference type="Proteomes" id="UP000694640"/>
    </source>
</evidence>
<evidence type="ECO:0000256" key="2">
    <source>
        <dbReference type="ARBA" id="ARBA00009142"/>
    </source>
</evidence>
<keyword evidence="10" id="KW-1185">Reference proteome</keyword>
<organism evidence="7 9">
    <name type="scientific">Lactiplantibacillus argentoratensis</name>
    <dbReference type="NCBI Taxonomy" id="271881"/>
    <lineage>
        <taxon>Bacteria</taxon>
        <taxon>Bacillati</taxon>
        <taxon>Bacillota</taxon>
        <taxon>Bacilli</taxon>
        <taxon>Lactobacillales</taxon>
        <taxon>Lactobacillaceae</taxon>
        <taxon>Lactiplantibacillus</taxon>
    </lineage>
</organism>
<dbReference type="EMBL" id="JAEQMM010000003">
    <property type="protein sequence ID" value="MBT1137241.1"/>
    <property type="molecule type" value="Genomic_DNA"/>
</dbReference>
<reference evidence="7 9" key="1">
    <citation type="submission" date="2018-10" db="EMBL/GenBank/DDBJ databases">
        <title>Genome sequencing of Lactobacillus species.</title>
        <authorList>
            <person name="Baek C."/>
            <person name="Yi H."/>
        </authorList>
    </citation>
    <scope>NUCLEOTIDE SEQUENCE [LARGE SCALE GENOMIC DNA]</scope>
    <source>
        <strain evidence="7 9">DSM 16365</strain>
    </source>
</reference>
<dbReference type="GO" id="GO:0005886">
    <property type="term" value="C:plasma membrane"/>
    <property type="evidence" value="ECO:0007669"/>
    <property type="project" value="UniProtKB-SubCell"/>
</dbReference>
<sequence length="253" mass="26557">MIQSKGEFTTFVFLSGLLIGIFVSLIGGGGAALYLGVLTSQVGLATAVAVPTSLIVALPALFFGFLTQLKIKNVNFKIGNQMIIAAVPGIIVGTFSAQFIPQQLYNWIVGTIFLIMGAMVLIKYVHHSKQTTAGHQPWQAAFFGLLSGLMVGIGGLSGGATTAAGLAILGLTAVEAAGTATYVLTVMSTISLIGHLFTSTFAWQSGLVLMIGAIIGAIITPLVIRHLNLDKVNRVLTPFLGLIIIYFGIKMFI</sequence>
<evidence type="ECO:0000256" key="4">
    <source>
        <dbReference type="ARBA" id="ARBA00022989"/>
    </source>
</evidence>
<gene>
    <name evidence="8" type="ORF">JKL17_03670</name>
    <name evidence="7" type="ORF">LPA65_03575</name>
</gene>
<evidence type="ECO:0000256" key="1">
    <source>
        <dbReference type="ARBA" id="ARBA00004141"/>
    </source>
</evidence>
<dbReference type="Proteomes" id="UP000694640">
    <property type="component" value="Unassembled WGS sequence"/>
</dbReference>
<protein>
    <recommendedName>
        <fullName evidence="6">Probable membrane transporter protein</fullName>
    </recommendedName>
</protein>
<reference evidence="8 10" key="2">
    <citation type="submission" date="2021-01" db="EMBL/GenBank/DDBJ databases">
        <title>High-quality draft genome sequence data of six Lactiplantibacillus plantarum subsp. argentoratensis strains isolated from various Greek sourdoughs.</title>
        <authorList>
            <person name="Syrokou M.K."/>
            <person name="Paramithiotis S."/>
            <person name="Skandamis P.N."/>
            <person name="Drosinos E.H."/>
            <person name="Bosnea L."/>
            <person name="Mataragas M."/>
        </authorList>
    </citation>
    <scope>NUCLEOTIDE SEQUENCE [LARGE SCALE GENOMIC DNA]</scope>
    <source>
        <strain evidence="8 10">LQC 2520</strain>
    </source>
</reference>
<comment type="subcellular location">
    <subcellularLocation>
        <location evidence="6">Cell membrane</location>
        <topology evidence="6">Multi-pass membrane protein</topology>
    </subcellularLocation>
    <subcellularLocation>
        <location evidence="1">Membrane</location>
        <topology evidence="1">Multi-pass membrane protein</topology>
    </subcellularLocation>
</comment>
<feature type="transmembrane region" description="Helical" evidence="6">
    <location>
        <begin position="196"/>
        <end position="223"/>
    </location>
</feature>
<feature type="transmembrane region" description="Helical" evidence="6">
    <location>
        <begin position="78"/>
        <end position="98"/>
    </location>
</feature>
<evidence type="ECO:0000256" key="6">
    <source>
        <dbReference type="RuleBase" id="RU363041"/>
    </source>
</evidence>
<dbReference type="PANTHER" id="PTHR43701:SF2">
    <property type="entry name" value="MEMBRANE TRANSPORTER PROTEIN YJNA-RELATED"/>
    <property type="match status" value="1"/>
</dbReference>
<dbReference type="InterPro" id="IPR002781">
    <property type="entry name" value="TM_pro_TauE-like"/>
</dbReference>
<dbReference type="InterPro" id="IPR051598">
    <property type="entry name" value="TSUP/Inactive_protease-like"/>
</dbReference>
<dbReference type="PANTHER" id="PTHR43701">
    <property type="entry name" value="MEMBRANE TRANSPORTER PROTEIN MJ0441-RELATED"/>
    <property type="match status" value="1"/>
</dbReference>
<feature type="transmembrane region" description="Helical" evidence="6">
    <location>
        <begin position="137"/>
        <end position="157"/>
    </location>
</feature>
<feature type="transmembrane region" description="Helical" evidence="6">
    <location>
        <begin position="42"/>
        <end position="66"/>
    </location>
</feature>
<proteinExistence type="inferred from homology"/>
<keyword evidence="6" id="KW-1003">Cell membrane</keyword>
<evidence type="ECO:0000313" key="9">
    <source>
        <dbReference type="Proteomes" id="UP000281644"/>
    </source>
</evidence>
<dbReference type="Proteomes" id="UP000281644">
    <property type="component" value="Chromosome"/>
</dbReference>